<feature type="domain" description="HD" evidence="3">
    <location>
        <begin position="15"/>
        <end position="167"/>
    </location>
</feature>
<dbReference type="AlphaFoldDB" id="A0A9D1ETS9"/>
<gene>
    <name evidence="4" type="ORF">IAB44_08270</name>
</gene>
<evidence type="ECO:0000256" key="2">
    <source>
        <dbReference type="ARBA" id="ARBA00022801"/>
    </source>
</evidence>
<reference evidence="4" key="2">
    <citation type="journal article" date="2021" name="PeerJ">
        <title>Extensive microbial diversity within the chicken gut microbiome revealed by metagenomics and culture.</title>
        <authorList>
            <person name="Gilroy R."/>
            <person name="Ravi A."/>
            <person name="Getino M."/>
            <person name="Pursley I."/>
            <person name="Horton D.L."/>
            <person name="Alikhan N.F."/>
            <person name="Baker D."/>
            <person name="Gharbi K."/>
            <person name="Hall N."/>
            <person name="Watson M."/>
            <person name="Adriaenssens E.M."/>
            <person name="Foster-Nyarko E."/>
            <person name="Jarju S."/>
            <person name="Secka A."/>
            <person name="Antonio M."/>
            <person name="Oren A."/>
            <person name="Chaudhuri R.R."/>
            <person name="La Ragione R."/>
            <person name="Hildebrand F."/>
            <person name="Pallen M.J."/>
        </authorList>
    </citation>
    <scope>NUCLEOTIDE SEQUENCE</scope>
    <source>
        <strain evidence="4">CHK190-19873</strain>
    </source>
</reference>
<dbReference type="GO" id="GO:0046872">
    <property type="term" value="F:metal ion binding"/>
    <property type="evidence" value="ECO:0007669"/>
    <property type="project" value="UniProtKB-KW"/>
</dbReference>
<dbReference type="GO" id="GO:0002953">
    <property type="term" value="F:5'-deoxynucleotidase activity"/>
    <property type="evidence" value="ECO:0007669"/>
    <property type="project" value="InterPro"/>
</dbReference>
<comment type="caution">
    <text evidence="4">The sequence shown here is derived from an EMBL/GenBank/DDBJ whole genome shotgun (WGS) entry which is preliminary data.</text>
</comment>
<dbReference type="EMBL" id="DVIQ01000043">
    <property type="protein sequence ID" value="HIS31521.1"/>
    <property type="molecule type" value="Genomic_DNA"/>
</dbReference>
<keyword evidence="1" id="KW-0479">Metal-binding</keyword>
<dbReference type="Pfam" id="PF13023">
    <property type="entry name" value="HD_3"/>
    <property type="match status" value="1"/>
</dbReference>
<dbReference type="SUPFAM" id="SSF109604">
    <property type="entry name" value="HD-domain/PDEase-like"/>
    <property type="match status" value="1"/>
</dbReference>
<sequence>MNERLEQQMRFLLEADKSKEIVRQTYLADGSRKENDAEHSWHLALMCAILSEYANEKIDVGRTMAMVLVHDLVEIDAGDTYAYDEAGNADKRQRELAAAERIFRLLPEDQAVWMRGLWDEFEGGTTPEAKFANTLDKIQPVLLNDASGGRSWREHQVEEARILARNVHTPEGSKILWEYARGRIQKNVENGNIRGCQEKADDPFDKKE</sequence>
<dbReference type="Gene3D" id="1.10.3210.10">
    <property type="entry name" value="Hypothetical protein af1432"/>
    <property type="match status" value="1"/>
</dbReference>
<dbReference type="Proteomes" id="UP000823935">
    <property type="component" value="Unassembled WGS sequence"/>
</dbReference>
<dbReference type="GO" id="GO:0005737">
    <property type="term" value="C:cytoplasm"/>
    <property type="evidence" value="ECO:0007669"/>
    <property type="project" value="TreeGrafter"/>
</dbReference>
<keyword evidence="2" id="KW-0378">Hydrolase</keyword>
<evidence type="ECO:0000313" key="5">
    <source>
        <dbReference type="Proteomes" id="UP000823935"/>
    </source>
</evidence>
<reference evidence="4" key="1">
    <citation type="submission" date="2020-10" db="EMBL/GenBank/DDBJ databases">
        <authorList>
            <person name="Gilroy R."/>
        </authorList>
    </citation>
    <scope>NUCLEOTIDE SEQUENCE</scope>
    <source>
        <strain evidence="4">CHK190-19873</strain>
    </source>
</reference>
<accession>A0A9D1ETS9</accession>
<evidence type="ECO:0000313" key="4">
    <source>
        <dbReference type="EMBL" id="HIS31521.1"/>
    </source>
</evidence>
<evidence type="ECO:0000259" key="3">
    <source>
        <dbReference type="Pfam" id="PF13023"/>
    </source>
</evidence>
<organism evidence="4 5">
    <name type="scientific">Candidatus Limivivens intestinipullorum</name>
    <dbReference type="NCBI Taxonomy" id="2840858"/>
    <lineage>
        <taxon>Bacteria</taxon>
        <taxon>Bacillati</taxon>
        <taxon>Bacillota</taxon>
        <taxon>Clostridia</taxon>
        <taxon>Lachnospirales</taxon>
        <taxon>Lachnospiraceae</taxon>
        <taxon>Lachnospiraceae incertae sedis</taxon>
        <taxon>Candidatus Limivivens</taxon>
    </lineage>
</organism>
<protein>
    <submittedName>
        <fullName evidence="4">HD domain-containing protein</fullName>
    </submittedName>
</protein>
<name>A0A9D1ETS9_9FIRM</name>
<dbReference type="InterPro" id="IPR006674">
    <property type="entry name" value="HD_domain"/>
</dbReference>
<evidence type="ECO:0000256" key="1">
    <source>
        <dbReference type="ARBA" id="ARBA00022723"/>
    </source>
</evidence>
<dbReference type="PANTHER" id="PTHR11845">
    <property type="entry name" value="5'-DEOXYNUCLEOTIDASE HDDC2"/>
    <property type="match status" value="1"/>
</dbReference>
<proteinExistence type="predicted"/>
<dbReference type="PANTHER" id="PTHR11845:SF13">
    <property type="entry name" value="5'-DEOXYNUCLEOTIDASE HDDC2"/>
    <property type="match status" value="1"/>
</dbReference>
<dbReference type="InterPro" id="IPR039356">
    <property type="entry name" value="YfbR/HDDC2"/>
</dbReference>